<dbReference type="GO" id="GO:0005929">
    <property type="term" value="C:cilium"/>
    <property type="evidence" value="ECO:0007669"/>
    <property type="project" value="TreeGrafter"/>
</dbReference>
<dbReference type="GeneID" id="36408126"/>
<dbReference type="RefSeq" id="XP_024579197.1">
    <property type="nucleotide sequence ID" value="XM_024728751.1"/>
</dbReference>
<dbReference type="OrthoDB" id="66599at2759"/>
<dbReference type="STRING" id="4781.A0A0P1ANV1"/>
<evidence type="ECO:0000313" key="2">
    <source>
        <dbReference type="EMBL" id="CEG42828.1"/>
    </source>
</evidence>
<dbReference type="EMBL" id="CCYD01000645">
    <property type="protein sequence ID" value="CEG42828.1"/>
    <property type="molecule type" value="Genomic_DNA"/>
</dbReference>
<sequence>MSKLRFSVVACTSEDVNFRATELNANAVNSKGYMTAKNCPYPQELVLQLQDGLCRLTQVQLLSHQSCITTKIELFVSQTLLYEGDTTKFSRLGFLTLKANTETGRAINFLQFLKQQMRIDMEARTAITAVKYLFKGFDRNDNLWSALLKKERERK</sequence>
<dbReference type="InterPro" id="IPR048739">
    <property type="entry name" value="CEP104_N"/>
</dbReference>
<dbReference type="InterPro" id="IPR052607">
    <property type="entry name" value="CEP104-like"/>
</dbReference>
<keyword evidence="3" id="KW-1185">Reference proteome</keyword>
<accession>A0A0P1ANV1</accession>
<organism evidence="2 3">
    <name type="scientific">Plasmopara halstedii</name>
    <name type="common">Downy mildew of sunflower</name>
    <dbReference type="NCBI Taxonomy" id="4781"/>
    <lineage>
        <taxon>Eukaryota</taxon>
        <taxon>Sar</taxon>
        <taxon>Stramenopiles</taxon>
        <taxon>Oomycota</taxon>
        <taxon>Peronosporomycetes</taxon>
        <taxon>Peronosporales</taxon>
        <taxon>Peronosporaceae</taxon>
        <taxon>Plasmopara</taxon>
    </lineage>
</organism>
<dbReference type="Proteomes" id="UP000054928">
    <property type="component" value="Unassembled WGS sequence"/>
</dbReference>
<name>A0A0P1ANV1_PLAHL</name>
<feature type="domain" description="Centrosomal protein CEP104 N-terminal" evidence="1">
    <location>
        <begin position="32"/>
        <end position="104"/>
    </location>
</feature>
<proteinExistence type="predicted"/>
<evidence type="ECO:0000259" key="1">
    <source>
        <dbReference type="Pfam" id="PF21038"/>
    </source>
</evidence>
<evidence type="ECO:0000313" key="3">
    <source>
        <dbReference type="Proteomes" id="UP000054928"/>
    </source>
</evidence>
<reference evidence="3" key="1">
    <citation type="submission" date="2014-09" db="EMBL/GenBank/DDBJ databases">
        <authorList>
            <person name="Sharma Rahul"/>
            <person name="Thines Marco"/>
        </authorList>
    </citation>
    <scope>NUCLEOTIDE SEQUENCE [LARGE SCALE GENOMIC DNA]</scope>
</reference>
<dbReference type="PANTHER" id="PTHR13371:SF0">
    <property type="entry name" value="CENTROSOMAL PROTEIN OF 104 KDA"/>
    <property type="match status" value="1"/>
</dbReference>
<dbReference type="AlphaFoldDB" id="A0A0P1ANV1"/>
<dbReference type="Pfam" id="PF21038">
    <property type="entry name" value="CEP104_N"/>
    <property type="match status" value="1"/>
</dbReference>
<dbReference type="PANTHER" id="PTHR13371">
    <property type="entry name" value="GLYCINE-, GLUTAMATE-, THIENYLCYCLOHEXYLPIPERIDINE-BINDING PROTEIN"/>
    <property type="match status" value="1"/>
</dbReference>
<protein>
    <submittedName>
        <fullName evidence="2">Component of synaptic membrane glycine-, glutamate-and thienylcyclohexylpiperidine-binding glycoprotein (43kDa)</fullName>
    </submittedName>
</protein>